<evidence type="ECO:0000256" key="1">
    <source>
        <dbReference type="SAM" id="MobiDB-lite"/>
    </source>
</evidence>
<feature type="region of interest" description="Disordered" evidence="1">
    <location>
        <begin position="147"/>
        <end position="430"/>
    </location>
</feature>
<dbReference type="AlphaFoldDB" id="A0AA97LWF6"/>
<accession>A0AA97LWF6</accession>
<dbReference type="Proteomes" id="UP000265719">
    <property type="component" value="Chromosome"/>
</dbReference>
<feature type="region of interest" description="Disordered" evidence="1">
    <location>
        <begin position="1"/>
        <end position="110"/>
    </location>
</feature>
<feature type="compositionally biased region" description="Gly residues" evidence="1">
    <location>
        <begin position="185"/>
        <end position="197"/>
    </location>
</feature>
<name>A0AA97LWF6_9ACTN</name>
<feature type="compositionally biased region" description="Low complexity" evidence="1">
    <location>
        <begin position="19"/>
        <end position="42"/>
    </location>
</feature>
<dbReference type="RefSeq" id="WP_170163081.1">
    <property type="nucleotide sequence ID" value="NZ_CP063196.1"/>
</dbReference>
<feature type="compositionally biased region" description="Acidic residues" evidence="1">
    <location>
        <begin position="383"/>
        <end position="419"/>
    </location>
</feature>
<feature type="compositionally biased region" description="Basic and acidic residues" evidence="1">
    <location>
        <begin position="1"/>
        <end position="13"/>
    </location>
</feature>
<feature type="compositionally biased region" description="Pro residues" evidence="1">
    <location>
        <begin position="97"/>
        <end position="107"/>
    </location>
</feature>
<organism evidence="2 3">
    <name type="scientific">Thermobifida halotolerans</name>
    <dbReference type="NCBI Taxonomy" id="483545"/>
    <lineage>
        <taxon>Bacteria</taxon>
        <taxon>Bacillati</taxon>
        <taxon>Actinomycetota</taxon>
        <taxon>Actinomycetes</taxon>
        <taxon>Streptosporangiales</taxon>
        <taxon>Nocardiopsidaceae</taxon>
        <taxon>Thermobifida</taxon>
    </lineage>
</organism>
<dbReference type="EMBL" id="CP063196">
    <property type="protein sequence ID" value="UOE19443.1"/>
    <property type="molecule type" value="Genomic_DNA"/>
</dbReference>
<proteinExistence type="predicted"/>
<feature type="compositionally biased region" description="Basic and acidic residues" evidence="1">
    <location>
        <begin position="280"/>
        <end position="298"/>
    </location>
</feature>
<keyword evidence="3" id="KW-1185">Reference proteome</keyword>
<feature type="compositionally biased region" description="Gly residues" evidence="1">
    <location>
        <begin position="229"/>
        <end position="241"/>
    </location>
</feature>
<feature type="compositionally biased region" description="Acidic residues" evidence="1">
    <location>
        <begin position="336"/>
        <end position="346"/>
    </location>
</feature>
<protein>
    <submittedName>
        <fullName evidence="2">Uncharacterized protein</fullName>
    </submittedName>
</protein>
<sequence length="595" mass="60055">MTDNSREVREEAHSPTTPPGEGASASPPTAPPSTGRPASPRTLRPQPSAEEAVPPPTVDSDVAAESTTDTAVAEETAEEGRPDIDAVGALKAKPLDPVAPTPRPGRPTAPVLAGAAIAGLLLIATPFTVSAGAQGVSLDIVPLSGGGLLGDDPLNGSQDLTELETTPLGSSPTAPPVGGTVPDSGGDGGSGGGGGGNTSAASDPNTGYVPEALDEEPEGFPAETDGTDAEGGTGSGGGTGGQVTRNNPQHRVEYGDGTNIASGPKPSSPKSEETPSADGNRGERDRDDKAGSSDKPETPEDPEGGLDLPLPLGSGGDKPADKEEDAGKDEDKPADADADGNEDGADTESPTEGNRTTASDDQKPTEPTAGQETEREAEREENPAEEAPAEEAPAEEAPAEEAPAEEAPAEETPAEEAPAEEAPWSYTVTAGPGCASDASYGRVGVWHSEGGTSGWANRPSGYTESGCDGTYDAIPVSGSADHGSGEYAYWSFSPGVAGATCELYVHIPNDESPLWIGEQEARYQIFAGPTAEGAPVAGFGIHQSQIRGGWVQATGFVSPTEQFTIQLTNVGENTLAGQGDTSTHVAASVIRTECS</sequence>
<evidence type="ECO:0000313" key="2">
    <source>
        <dbReference type="EMBL" id="UOE19443.1"/>
    </source>
</evidence>
<feature type="compositionally biased region" description="Polar residues" evidence="1">
    <location>
        <begin position="158"/>
        <end position="172"/>
    </location>
</feature>
<reference evidence="2" key="1">
    <citation type="submission" date="2020-10" db="EMBL/GenBank/DDBJ databases">
        <title>De novo genome project of the cellulose decomposer Thermobifida halotolerans type strain.</title>
        <authorList>
            <person name="Nagy I."/>
            <person name="Horvath B."/>
            <person name="Kukolya J."/>
            <person name="Nagy I."/>
            <person name="Orsini M."/>
        </authorList>
    </citation>
    <scope>NUCLEOTIDE SEQUENCE</scope>
    <source>
        <strain evidence="2">DSM 44931</strain>
    </source>
</reference>
<evidence type="ECO:0000313" key="3">
    <source>
        <dbReference type="Proteomes" id="UP000265719"/>
    </source>
</evidence>
<feature type="compositionally biased region" description="Low complexity" evidence="1">
    <location>
        <begin position="60"/>
        <end position="74"/>
    </location>
</feature>
<feature type="compositionally biased region" description="Polar residues" evidence="1">
    <location>
        <begin position="348"/>
        <end position="357"/>
    </location>
</feature>
<dbReference type="KEGG" id="thao:NI17_022430"/>
<gene>
    <name evidence="2" type="ORF">NI17_022430</name>
</gene>
<feature type="compositionally biased region" description="Basic and acidic residues" evidence="1">
    <location>
        <begin position="372"/>
        <end position="382"/>
    </location>
</feature>